<evidence type="ECO:0000313" key="3">
    <source>
        <dbReference type="EMBL" id="MFC6010318.1"/>
    </source>
</evidence>
<protein>
    <recommendedName>
        <fullName evidence="2">DUF8021 domain-containing protein</fullName>
    </recommendedName>
</protein>
<dbReference type="InterPro" id="IPR058334">
    <property type="entry name" value="DUF8021"/>
</dbReference>
<keyword evidence="4" id="KW-1185">Reference proteome</keyword>
<feature type="chain" id="PRO_5045496663" description="DUF8021 domain-containing protein" evidence="1">
    <location>
        <begin position="22"/>
        <end position="144"/>
    </location>
</feature>
<dbReference type="RefSeq" id="WP_378600064.1">
    <property type="nucleotide sequence ID" value="NZ_JBHSQN010000002.1"/>
</dbReference>
<evidence type="ECO:0000313" key="4">
    <source>
        <dbReference type="Proteomes" id="UP001596223"/>
    </source>
</evidence>
<reference evidence="4" key="1">
    <citation type="journal article" date="2019" name="Int. J. Syst. Evol. Microbiol.">
        <title>The Global Catalogue of Microorganisms (GCM) 10K type strain sequencing project: providing services to taxonomists for standard genome sequencing and annotation.</title>
        <authorList>
            <consortium name="The Broad Institute Genomics Platform"/>
            <consortium name="The Broad Institute Genome Sequencing Center for Infectious Disease"/>
            <person name="Wu L."/>
            <person name="Ma J."/>
        </authorList>
    </citation>
    <scope>NUCLEOTIDE SEQUENCE [LARGE SCALE GENOMIC DNA]</scope>
    <source>
        <strain evidence="4">CCUG 36956</strain>
    </source>
</reference>
<evidence type="ECO:0000256" key="1">
    <source>
        <dbReference type="SAM" id="SignalP"/>
    </source>
</evidence>
<dbReference type="Proteomes" id="UP001596223">
    <property type="component" value="Unassembled WGS sequence"/>
</dbReference>
<organism evidence="3 4">
    <name type="scientific">Nocardia lasii</name>
    <dbReference type="NCBI Taxonomy" id="1616107"/>
    <lineage>
        <taxon>Bacteria</taxon>
        <taxon>Bacillati</taxon>
        <taxon>Actinomycetota</taxon>
        <taxon>Actinomycetes</taxon>
        <taxon>Mycobacteriales</taxon>
        <taxon>Nocardiaceae</taxon>
        <taxon>Nocardia</taxon>
    </lineage>
</organism>
<proteinExistence type="predicted"/>
<keyword evidence="1" id="KW-0732">Signal</keyword>
<feature type="domain" description="DUF8021" evidence="2">
    <location>
        <begin position="30"/>
        <end position="138"/>
    </location>
</feature>
<name>A0ABW1JNT4_9NOCA</name>
<dbReference type="EMBL" id="JBHSQN010000002">
    <property type="protein sequence ID" value="MFC6010318.1"/>
    <property type="molecule type" value="Genomic_DNA"/>
</dbReference>
<accession>A0ABW1JNT4</accession>
<gene>
    <name evidence="3" type="ORF">ACFP3H_04595</name>
</gene>
<sequence length="144" mass="15042">MRLLSLTATAAILLSLGTATAAAQVDPSDSPRQAVARTYLDALVSHDASAVPFAPHATRVEMGLQTGFSGAQLTDELNHGPLNLTIQGIRDITWVENGDAVTAYYLLDAGLLGVRLTTVSITETFVIPDGTIHTIEATITPTAG</sequence>
<evidence type="ECO:0000259" key="2">
    <source>
        <dbReference type="Pfam" id="PF26061"/>
    </source>
</evidence>
<comment type="caution">
    <text evidence="3">The sequence shown here is derived from an EMBL/GenBank/DDBJ whole genome shotgun (WGS) entry which is preliminary data.</text>
</comment>
<feature type="signal peptide" evidence="1">
    <location>
        <begin position="1"/>
        <end position="21"/>
    </location>
</feature>
<dbReference type="Pfam" id="PF26061">
    <property type="entry name" value="DUF8021"/>
    <property type="match status" value="1"/>
</dbReference>